<dbReference type="PANTHER" id="PTHR30050:SF4">
    <property type="entry name" value="ATP-BINDING PROTEIN RV3427C IN INSERTION SEQUENCE-RELATED"/>
    <property type="match status" value="1"/>
</dbReference>
<dbReference type="AlphaFoldDB" id="A0A7C5X3M3"/>
<protein>
    <submittedName>
        <fullName evidence="2">ATP-binding protein</fullName>
    </submittedName>
</protein>
<proteinExistence type="predicted"/>
<name>A0A7C5X3M3_9AQUI</name>
<keyword evidence="2" id="KW-0547">Nucleotide-binding</keyword>
<accession>A0A7C5X3M3</accession>
<evidence type="ECO:0000259" key="1">
    <source>
        <dbReference type="Pfam" id="PF01695"/>
    </source>
</evidence>
<dbReference type="InterPro" id="IPR002611">
    <property type="entry name" value="IstB_ATP-bd"/>
</dbReference>
<dbReference type="Pfam" id="PF01695">
    <property type="entry name" value="IstB_IS21"/>
    <property type="match status" value="1"/>
</dbReference>
<comment type="caution">
    <text evidence="2">The sequence shown here is derived from an EMBL/GenBank/DDBJ whole genome shotgun (WGS) entry which is preliminary data.</text>
</comment>
<dbReference type="Gene3D" id="3.40.50.300">
    <property type="entry name" value="P-loop containing nucleotide triphosphate hydrolases"/>
    <property type="match status" value="1"/>
</dbReference>
<dbReference type="GO" id="GO:0005524">
    <property type="term" value="F:ATP binding"/>
    <property type="evidence" value="ECO:0007669"/>
    <property type="project" value="UniProtKB-KW"/>
</dbReference>
<sequence>MADKNCPICKGTGFVDKGNVVEMCQCRFKEENFQRLLNIPKKFWSAELDNYQPISPAQRRALEVCKEFVFSFDPEEGKGITLVGPPQMGKTHLVVGVLKALYRQKRIRGFFFDTKEMLFQLRFYAGSEEDKYGRMLKFLMRVPVLALDDLGSERLSDWSIEVLSLLITYRYNHQLSTLITTNYQLKKSEEDLLNSLEERLSPGVVGKLFHMNEVVYIS</sequence>
<dbReference type="InterPro" id="IPR027417">
    <property type="entry name" value="P-loop_NTPase"/>
</dbReference>
<organism evidence="2">
    <name type="scientific">Thermocrinis ruber</name>
    <dbReference type="NCBI Taxonomy" id="75906"/>
    <lineage>
        <taxon>Bacteria</taxon>
        <taxon>Pseudomonadati</taxon>
        <taxon>Aquificota</taxon>
        <taxon>Aquificia</taxon>
        <taxon>Aquificales</taxon>
        <taxon>Aquificaceae</taxon>
        <taxon>Thermocrinis</taxon>
    </lineage>
</organism>
<gene>
    <name evidence="2" type="ORF">ENN04_04675</name>
</gene>
<feature type="domain" description="IstB-like ATP-binding" evidence="1">
    <location>
        <begin position="75"/>
        <end position="217"/>
    </location>
</feature>
<dbReference type="EMBL" id="DSAC01000054">
    <property type="protein sequence ID" value="HHO73916.1"/>
    <property type="molecule type" value="Genomic_DNA"/>
</dbReference>
<reference evidence="2" key="1">
    <citation type="journal article" date="2020" name="mSystems">
        <title>Genome- and Community-Level Interaction Insights into Carbon Utilization and Element Cycling Functions of Hydrothermarchaeota in Hydrothermal Sediment.</title>
        <authorList>
            <person name="Zhou Z."/>
            <person name="Liu Y."/>
            <person name="Xu W."/>
            <person name="Pan J."/>
            <person name="Luo Z.H."/>
            <person name="Li M."/>
        </authorList>
    </citation>
    <scope>NUCLEOTIDE SEQUENCE [LARGE SCALE GENOMIC DNA]</scope>
    <source>
        <strain evidence="2">SpSt-114</strain>
    </source>
</reference>
<dbReference type="PANTHER" id="PTHR30050">
    <property type="entry name" value="CHROMOSOMAL REPLICATION INITIATOR PROTEIN DNAA"/>
    <property type="match status" value="1"/>
</dbReference>
<dbReference type="SUPFAM" id="SSF52540">
    <property type="entry name" value="P-loop containing nucleoside triphosphate hydrolases"/>
    <property type="match status" value="1"/>
</dbReference>
<evidence type="ECO:0000313" key="2">
    <source>
        <dbReference type="EMBL" id="HHO73916.1"/>
    </source>
</evidence>
<dbReference type="GO" id="GO:0006260">
    <property type="term" value="P:DNA replication"/>
    <property type="evidence" value="ECO:0007669"/>
    <property type="project" value="TreeGrafter"/>
</dbReference>
<keyword evidence="2" id="KW-0067">ATP-binding</keyword>